<feature type="domain" description="Maltose/galactoside acetyltransferase" evidence="6">
    <location>
        <begin position="5"/>
        <end position="57"/>
    </location>
</feature>
<keyword evidence="3" id="KW-0677">Repeat</keyword>
<proteinExistence type="inferred from homology"/>
<keyword evidence="4" id="KW-0012">Acyltransferase</keyword>
<dbReference type="InterPro" id="IPR011004">
    <property type="entry name" value="Trimer_LpxA-like_sf"/>
</dbReference>
<feature type="coiled-coil region" evidence="5">
    <location>
        <begin position="25"/>
        <end position="52"/>
    </location>
</feature>
<dbReference type="GO" id="GO:0005829">
    <property type="term" value="C:cytosol"/>
    <property type="evidence" value="ECO:0007669"/>
    <property type="project" value="TreeGrafter"/>
</dbReference>
<dbReference type="FunFam" id="2.160.10.10:FF:000008">
    <property type="entry name" value="Maltose O-acetyltransferase"/>
    <property type="match status" value="1"/>
</dbReference>
<dbReference type="CDD" id="cd03357">
    <property type="entry name" value="LbH_MAT_GAT"/>
    <property type="match status" value="1"/>
</dbReference>
<gene>
    <name evidence="7" type="ORF">BE17_03260</name>
</gene>
<dbReference type="Pfam" id="PF00132">
    <property type="entry name" value="Hexapep"/>
    <property type="match status" value="1"/>
</dbReference>
<dbReference type="Gene3D" id="2.160.10.10">
    <property type="entry name" value="Hexapeptide repeat proteins"/>
    <property type="match status" value="1"/>
</dbReference>
<evidence type="ECO:0000256" key="5">
    <source>
        <dbReference type="SAM" id="Coils"/>
    </source>
</evidence>
<protein>
    <submittedName>
        <fullName evidence="7">Maltose acetyltransferase</fullName>
    </submittedName>
</protein>
<keyword evidence="2 7" id="KW-0808">Transferase</keyword>
<dbReference type="AlphaFoldDB" id="A0A150R451"/>
<organism evidence="7 8">
    <name type="scientific">Sorangium cellulosum</name>
    <name type="common">Polyangium cellulosum</name>
    <dbReference type="NCBI Taxonomy" id="56"/>
    <lineage>
        <taxon>Bacteria</taxon>
        <taxon>Pseudomonadati</taxon>
        <taxon>Myxococcota</taxon>
        <taxon>Polyangia</taxon>
        <taxon>Polyangiales</taxon>
        <taxon>Polyangiaceae</taxon>
        <taxon>Sorangium</taxon>
    </lineage>
</organism>
<evidence type="ECO:0000256" key="1">
    <source>
        <dbReference type="ARBA" id="ARBA00007274"/>
    </source>
</evidence>
<dbReference type="EMBL" id="JEMB01003190">
    <property type="protein sequence ID" value="KYF74921.1"/>
    <property type="molecule type" value="Genomic_DNA"/>
</dbReference>
<accession>A0A150R451</accession>
<keyword evidence="5" id="KW-0175">Coiled coil</keyword>
<evidence type="ECO:0000256" key="3">
    <source>
        <dbReference type="ARBA" id="ARBA00022737"/>
    </source>
</evidence>
<dbReference type="PANTHER" id="PTHR23416:SF23">
    <property type="entry name" value="ACETYLTRANSFERASE C18B11.09C-RELATED"/>
    <property type="match status" value="1"/>
</dbReference>
<dbReference type="SMART" id="SM01266">
    <property type="entry name" value="Mac"/>
    <property type="match status" value="1"/>
</dbReference>
<dbReference type="GO" id="GO:0016413">
    <property type="term" value="F:O-acetyltransferase activity"/>
    <property type="evidence" value="ECO:0007669"/>
    <property type="project" value="UniProtKB-ARBA"/>
</dbReference>
<dbReference type="Proteomes" id="UP000075635">
    <property type="component" value="Unassembled WGS sequence"/>
</dbReference>
<evidence type="ECO:0000313" key="7">
    <source>
        <dbReference type="EMBL" id="KYF74921.1"/>
    </source>
</evidence>
<comment type="similarity">
    <text evidence="1">Belongs to the transferase hexapeptide repeat family.</text>
</comment>
<evidence type="ECO:0000313" key="8">
    <source>
        <dbReference type="Proteomes" id="UP000075635"/>
    </source>
</evidence>
<dbReference type="PANTHER" id="PTHR23416">
    <property type="entry name" value="SIALIC ACID SYNTHASE-RELATED"/>
    <property type="match status" value="1"/>
</dbReference>
<evidence type="ECO:0000259" key="6">
    <source>
        <dbReference type="SMART" id="SM01266"/>
    </source>
</evidence>
<evidence type="ECO:0000256" key="4">
    <source>
        <dbReference type="ARBA" id="ARBA00023315"/>
    </source>
</evidence>
<dbReference type="Pfam" id="PF12464">
    <property type="entry name" value="Mac"/>
    <property type="match status" value="1"/>
</dbReference>
<dbReference type="InterPro" id="IPR001451">
    <property type="entry name" value="Hexapep"/>
</dbReference>
<name>A0A150R451_SORCE</name>
<comment type="caution">
    <text evidence="7">The sequence shown here is derived from an EMBL/GenBank/DDBJ whole genome shotgun (WGS) entry which is preliminary data.</text>
</comment>
<dbReference type="InterPro" id="IPR018357">
    <property type="entry name" value="Hexapep_transf_CS"/>
</dbReference>
<dbReference type="InterPro" id="IPR051159">
    <property type="entry name" value="Hexapeptide_acetyltransf"/>
</dbReference>
<dbReference type="InterPro" id="IPR024688">
    <property type="entry name" value="Mac_dom"/>
</dbReference>
<reference evidence="7 8" key="1">
    <citation type="submission" date="2014-02" db="EMBL/GenBank/DDBJ databases">
        <title>The small core and large imbalanced accessory genome model reveals a collaborative survival strategy of Sorangium cellulosum strains in nature.</title>
        <authorList>
            <person name="Han K."/>
            <person name="Peng R."/>
            <person name="Blom J."/>
            <person name="Li Y.-Z."/>
        </authorList>
    </citation>
    <scope>NUCLEOTIDE SEQUENCE [LARGE SCALE GENOMIC DNA]</scope>
    <source>
        <strain evidence="7 8">So0011-07</strain>
    </source>
</reference>
<evidence type="ECO:0000256" key="2">
    <source>
        <dbReference type="ARBA" id="ARBA00022679"/>
    </source>
</evidence>
<dbReference type="PROSITE" id="PS00101">
    <property type="entry name" value="HEXAPEP_TRANSFERASES"/>
    <property type="match status" value="1"/>
</dbReference>
<dbReference type="SUPFAM" id="SSF51161">
    <property type="entry name" value="Trimeric LpxA-like enzymes"/>
    <property type="match status" value="1"/>
</dbReference>
<sequence>MKTEKEKMLAGELYDFRDAQLTAERRRARDLCQALNATRDEQQDERARLIQELFGAPVVAWIEPPFYCDYGTNISLGERVFFNFNCVVLDVGPVRIGDNVLFGPAVQIYTVNHPMSAAERRTGVEFSRPVEIGSDVWIGGGAILCPGVRIGAGTVIGAGSVVTRDIPANVFAAGNPCRVVRQLVEPQGA</sequence>